<dbReference type="AlphaFoldDB" id="L0P3R4"/>
<organism evidence="2">
    <name type="scientific">Phyllostachys edulis</name>
    <name type="common">Tortoise shell bamboo</name>
    <name type="synonym">Bambusa edulis</name>
    <dbReference type="NCBI Taxonomy" id="38705"/>
    <lineage>
        <taxon>Eukaryota</taxon>
        <taxon>Viridiplantae</taxon>
        <taxon>Streptophyta</taxon>
        <taxon>Embryophyta</taxon>
        <taxon>Tracheophyta</taxon>
        <taxon>Spermatophyta</taxon>
        <taxon>Magnoliopsida</taxon>
        <taxon>Liliopsida</taxon>
        <taxon>Poales</taxon>
        <taxon>Poaceae</taxon>
        <taxon>BOP clade</taxon>
        <taxon>Bambusoideae</taxon>
        <taxon>Arundinarodae</taxon>
        <taxon>Arundinarieae</taxon>
        <taxon>Arundinariinae</taxon>
        <taxon>Phyllostachys</taxon>
    </lineage>
</organism>
<name>L0P3R4_PHYED</name>
<evidence type="ECO:0000256" key="1">
    <source>
        <dbReference type="SAM" id="MobiDB-lite"/>
    </source>
</evidence>
<sequence>MEKKTLLGSYTTPDDHFIQISFSSRIKPRRRFFFKGQDPAQSSSLLSDTSAGDAFSTGDSGSSTHGGGNTTGVVTAALSQRHPIQTHSNASAQQPKVFKDETIRYDVVRRKHACMVTLEPTSYTEALEEPCWKQAMDQEFTTLLKNETWHLVPPDRGQNVIDCKWVFKLKRKADGSIDCYKARLVAKGFK</sequence>
<feature type="region of interest" description="Disordered" evidence="1">
    <location>
        <begin position="38"/>
        <end position="72"/>
    </location>
</feature>
<evidence type="ECO:0000313" key="2">
    <source>
        <dbReference type="EMBL" id="CCI55333.1"/>
    </source>
</evidence>
<feature type="compositionally biased region" description="Polar residues" evidence="1">
    <location>
        <begin position="39"/>
        <end position="50"/>
    </location>
</feature>
<protein>
    <submittedName>
        <fullName evidence="2">PH01B019A14.2 protein</fullName>
    </submittedName>
</protein>
<reference evidence="2" key="1">
    <citation type="submission" date="2012-05" db="EMBL/GenBank/DDBJ databases">
        <authorList>
            <person name="Han B."/>
            <person name="Lu Y."/>
            <person name="Feng Q."/>
            <person name="Zhao Q."/>
            <person name="Lu T.T."/>
            <person name="Li Y."/>
            <person name="Liu K.Y."/>
            <person name="Huang X.H."/>
            <person name="Fan D.L."/>
            <person name="Weng Q.J."/>
            <person name="Zhang L."/>
            <person name="Lu Y.Q."/>
            <person name="Guo Y.L."/>
            <person name="Li W.J."/>
            <person name="Zhou C.C."/>
            <person name="Lu H.Y."/>
            <person name="Huang T."/>
            <person name="Zhu C.R."/>
            <person name="Zhao Y."/>
            <person name="Hu T."/>
            <person name="Yao N."/>
        </authorList>
    </citation>
    <scope>NUCLEOTIDE SEQUENCE</scope>
</reference>
<accession>L0P3R4</accession>
<gene>
    <name evidence="2" type="primary">PH01B019A14.2</name>
</gene>
<dbReference type="EMBL" id="FO203439">
    <property type="protein sequence ID" value="CCI55333.1"/>
    <property type="molecule type" value="Genomic_DNA"/>
</dbReference>
<proteinExistence type="predicted"/>